<dbReference type="EMBL" id="LKCN02000031">
    <property type="protein sequence ID" value="RCI07387.1"/>
    <property type="molecule type" value="Genomic_DNA"/>
</dbReference>
<gene>
    <name evidence="1" type="ORF">L249_1373</name>
</gene>
<proteinExistence type="predicted"/>
<keyword evidence="2" id="KW-1185">Reference proteome</keyword>
<sequence>MFDICHTFFSRRIGISNQLRDLYNPRPKLAFTSLGTNNLNGHPKATLHVCRNRTDLPTSYLGRTTYVLGGQLGDDRKTKRTSSHTLLSQCAGHVAIDLWPRISLAYGCFCLTSGAISSVRRLWLDGIETVVGVLRVPGKLFFRVTAAYELMEHSGDDNGASLTDLS</sequence>
<name>A0A367KYZ5_9HYPO</name>
<dbReference type="AlphaFoldDB" id="A0A367KYZ5"/>
<evidence type="ECO:0000313" key="1">
    <source>
        <dbReference type="EMBL" id="RCI07387.1"/>
    </source>
</evidence>
<comment type="caution">
    <text evidence="1">The sequence shown here is derived from an EMBL/GenBank/DDBJ whole genome shotgun (WGS) entry which is preliminary data.</text>
</comment>
<reference evidence="1 2" key="1">
    <citation type="journal article" date="2015" name="BMC Genomics">
        <title>Insights from the genome of Ophiocordyceps polyrhachis-furcata to pathogenicity and host specificity in insect fungi.</title>
        <authorList>
            <person name="Wichadakul D."/>
            <person name="Kobmoo N."/>
            <person name="Ingsriswang S."/>
            <person name="Tangphatsornruang S."/>
            <person name="Chantasingh D."/>
            <person name="Luangsa-ard J.J."/>
            <person name="Eurwilaichitr L."/>
        </authorList>
    </citation>
    <scope>NUCLEOTIDE SEQUENCE [LARGE SCALE GENOMIC DNA]</scope>
    <source>
        <strain evidence="1 2">BCC 54312</strain>
    </source>
</reference>
<organism evidence="1 2">
    <name type="scientific">Ophiocordyceps polyrhachis-furcata BCC 54312</name>
    <dbReference type="NCBI Taxonomy" id="1330021"/>
    <lineage>
        <taxon>Eukaryota</taxon>
        <taxon>Fungi</taxon>
        <taxon>Dikarya</taxon>
        <taxon>Ascomycota</taxon>
        <taxon>Pezizomycotina</taxon>
        <taxon>Sordariomycetes</taxon>
        <taxon>Hypocreomycetidae</taxon>
        <taxon>Hypocreales</taxon>
        <taxon>Ophiocordycipitaceae</taxon>
        <taxon>Ophiocordyceps</taxon>
    </lineage>
</organism>
<evidence type="ECO:0000313" key="2">
    <source>
        <dbReference type="Proteomes" id="UP000253664"/>
    </source>
</evidence>
<accession>A0A367KYZ5</accession>
<protein>
    <submittedName>
        <fullName evidence="1">Uncharacterized protein</fullName>
    </submittedName>
</protein>
<dbReference type="Proteomes" id="UP000253664">
    <property type="component" value="Unassembled WGS sequence"/>
</dbReference>